<dbReference type="HOGENOM" id="CLU_3204928_0_0_11"/>
<proteinExistence type="predicted"/>
<dbReference type="KEGG" id="sesp:BN6_52910"/>
<accession>K0JXF4</accession>
<dbReference type="GO" id="GO:0008233">
    <property type="term" value="F:peptidase activity"/>
    <property type="evidence" value="ECO:0007669"/>
    <property type="project" value="UniProtKB-KW"/>
</dbReference>
<sequence>MVSTAGGETQARDHDLEKAGTFTVDELVGDVSVDDYEVLPLPGGR</sequence>
<dbReference type="AlphaFoldDB" id="K0JXF4"/>
<keyword evidence="1" id="KW-0645">Protease</keyword>
<keyword evidence="2" id="KW-1185">Reference proteome</keyword>
<evidence type="ECO:0000313" key="2">
    <source>
        <dbReference type="Proteomes" id="UP000006281"/>
    </source>
</evidence>
<evidence type="ECO:0000313" key="1">
    <source>
        <dbReference type="EMBL" id="CCH32555.1"/>
    </source>
</evidence>
<organism evidence="1 2">
    <name type="scientific">Saccharothrix espanaensis (strain ATCC 51144 / DSM 44229 / JCM 9112 / NBRC 15066 / NRRL 15764)</name>
    <dbReference type="NCBI Taxonomy" id="1179773"/>
    <lineage>
        <taxon>Bacteria</taxon>
        <taxon>Bacillati</taxon>
        <taxon>Actinomycetota</taxon>
        <taxon>Actinomycetes</taxon>
        <taxon>Pseudonocardiales</taxon>
        <taxon>Pseudonocardiaceae</taxon>
        <taxon>Saccharothrix</taxon>
    </lineage>
</organism>
<dbReference type="eggNOG" id="COG0693">
    <property type="taxonomic scope" value="Bacteria"/>
</dbReference>
<name>K0JXF4_SACES</name>
<dbReference type="STRING" id="1179773.BN6_52910"/>
<keyword evidence="1" id="KW-0378">Hydrolase</keyword>
<dbReference type="PATRIC" id="fig|1179773.3.peg.5324"/>
<reference evidence="1 2" key="1">
    <citation type="journal article" date="2012" name="BMC Genomics">
        <title>Complete genome sequence of Saccharothrix espanaensis DSM 44229T and comparison to the other completely sequenced Pseudonocardiaceae.</title>
        <authorList>
            <person name="Strobel T."/>
            <person name="Al-Dilaimi A."/>
            <person name="Blom J."/>
            <person name="Gessner A."/>
            <person name="Kalinowski J."/>
            <person name="Luzhetska M."/>
            <person name="Puhler A."/>
            <person name="Szczepanowski R."/>
            <person name="Bechthold A."/>
            <person name="Ruckert C."/>
        </authorList>
    </citation>
    <scope>NUCLEOTIDE SEQUENCE [LARGE SCALE GENOMIC DNA]</scope>
    <source>
        <strain evidence="2">ATCC 51144 / DSM 44229 / JCM 9112 / NBRC 15066 / NRRL 15764</strain>
    </source>
</reference>
<protein>
    <submittedName>
        <fullName evidence="1">Putative intracellular protease, PfpI family protein</fullName>
    </submittedName>
</protein>
<dbReference type="Proteomes" id="UP000006281">
    <property type="component" value="Chromosome"/>
</dbReference>
<dbReference type="EMBL" id="HE804045">
    <property type="protein sequence ID" value="CCH32555.1"/>
    <property type="molecule type" value="Genomic_DNA"/>
</dbReference>
<gene>
    <name evidence="1" type="ordered locus">BN6_52910</name>
</gene>
<dbReference type="GO" id="GO:0006508">
    <property type="term" value="P:proteolysis"/>
    <property type="evidence" value="ECO:0007669"/>
    <property type="project" value="UniProtKB-KW"/>
</dbReference>